<evidence type="ECO:0000313" key="4">
    <source>
        <dbReference type="Proteomes" id="UP000612055"/>
    </source>
</evidence>
<organism evidence="3 4">
    <name type="scientific">Edaphochlamys debaryana</name>
    <dbReference type="NCBI Taxonomy" id="47281"/>
    <lineage>
        <taxon>Eukaryota</taxon>
        <taxon>Viridiplantae</taxon>
        <taxon>Chlorophyta</taxon>
        <taxon>core chlorophytes</taxon>
        <taxon>Chlorophyceae</taxon>
        <taxon>CS clade</taxon>
        <taxon>Chlamydomonadales</taxon>
        <taxon>Chlamydomonadales incertae sedis</taxon>
        <taxon>Edaphochlamys</taxon>
    </lineage>
</organism>
<dbReference type="Gene3D" id="3.40.50.300">
    <property type="entry name" value="P-loop containing nucleotide triphosphate hydrolases"/>
    <property type="match status" value="1"/>
</dbReference>
<accession>A0A835YCE3</accession>
<dbReference type="SMART" id="SM00382">
    <property type="entry name" value="AAA"/>
    <property type="match status" value="1"/>
</dbReference>
<dbReference type="OrthoDB" id="550661at2759"/>
<evidence type="ECO:0000256" key="1">
    <source>
        <dbReference type="SAM" id="MobiDB-lite"/>
    </source>
</evidence>
<dbReference type="SUPFAM" id="SSF52540">
    <property type="entry name" value="P-loop containing nucleoside triphosphate hydrolases"/>
    <property type="match status" value="1"/>
</dbReference>
<feature type="compositionally biased region" description="Acidic residues" evidence="1">
    <location>
        <begin position="543"/>
        <end position="555"/>
    </location>
</feature>
<protein>
    <recommendedName>
        <fullName evidence="2">AAA+ ATPase domain-containing protein</fullName>
    </recommendedName>
</protein>
<feature type="domain" description="AAA+ ATPase" evidence="2">
    <location>
        <begin position="297"/>
        <end position="428"/>
    </location>
</feature>
<dbReference type="Proteomes" id="UP000612055">
    <property type="component" value="Unassembled WGS sequence"/>
</dbReference>
<keyword evidence="4" id="KW-1185">Reference proteome</keyword>
<comment type="caution">
    <text evidence="3">The sequence shown here is derived from an EMBL/GenBank/DDBJ whole genome shotgun (WGS) entry which is preliminary data.</text>
</comment>
<feature type="region of interest" description="Disordered" evidence="1">
    <location>
        <begin position="178"/>
        <end position="224"/>
    </location>
</feature>
<dbReference type="InterPro" id="IPR027417">
    <property type="entry name" value="P-loop_NTPase"/>
</dbReference>
<name>A0A835YCE3_9CHLO</name>
<sequence>MLLTGHNPVAELLPPPAAFEATESPALPRVPLDWTLRLRFGRGGRGLAAPLEQETLPESDTESNGAGVSGGDSGDAELDRFLQLLPPETRNAVCRCAMRRLAEADADGSDRSAPPPLLVDLWVDAGRDVRLAFSDGSKRTLQGVKVPMGRALEQLATHVQALAEASASEAGASYLGDEGAAGSRAGKGSWGDSLGTQSASVDEDGWQSEGPAPSSPPLFGLDNRCCPPGTLHRVSALRDPRSGRVIGLTYRVGRHLPGVAGPLADVLADLAGRGRAWRRGGTEARRGTPQSTTARHLAGSLLLLGRPGSGKTTLLRDIAAHLSDGLGLGGGGGRHEQRDRGRRRAPARLHRLRAASHGGPPPPPGGGMIEAVQNHGLQVIVVDEIANAAEVAAARTIAARGVMLVATAHGTGLRSLMANNELVPLVGGLQSLILDAKAEETNNGSKTRTERSGKPVFRSTVEVLGSGRLLLRPDVASSVDAILGSRPSTQQWQQEEEDDEDVVHAPGSLLLHRSSPVADKAGGSAGGAAEPLPPLEQLRWTEPDEGMSEEGEEEVVGGGSGPSRGRLRVRLLELGAEASEEEE</sequence>
<dbReference type="PANTHER" id="PTHR20953:SF13">
    <property type="entry name" value="EXPRESSED PROTEIN"/>
    <property type="match status" value="1"/>
</dbReference>
<dbReference type="AlphaFoldDB" id="A0A835YCE3"/>
<dbReference type="EMBL" id="JAEHOE010000004">
    <property type="protein sequence ID" value="KAG2500118.1"/>
    <property type="molecule type" value="Genomic_DNA"/>
</dbReference>
<feature type="region of interest" description="Disordered" evidence="1">
    <location>
        <begin position="514"/>
        <end position="568"/>
    </location>
</feature>
<dbReference type="InterPro" id="IPR003593">
    <property type="entry name" value="AAA+_ATPase"/>
</dbReference>
<feature type="region of interest" description="Disordered" evidence="1">
    <location>
        <begin position="326"/>
        <end position="368"/>
    </location>
</feature>
<evidence type="ECO:0000259" key="2">
    <source>
        <dbReference type="SMART" id="SM00382"/>
    </source>
</evidence>
<feature type="region of interest" description="Disordered" evidence="1">
    <location>
        <begin position="48"/>
        <end position="73"/>
    </location>
</feature>
<dbReference type="PANTHER" id="PTHR20953">
    <property type="entry name" value="KINASE-RELATED"/>
    <property type="match status" value="1"/>
</dbReference>
<gene>
    <name evidence="3" type="ORF">HYH03_001700</name>
</gene>
<reference evidence="3" key="1">
    <citation type="journal article" date="2020" name="bioRxiv">
        <title>Comparative genomics of Chlamydomonas.</title>
        <authorList>
            <person name="Craig R.J."/>
            <person name="Hasan A.R."/>
            <person name="Ness R.W."/>
            <person name="Keightley P.D."/>
        </authorList>
    </citation>
    <scope>NUCLEOTIDE SEQUENCE</scope>
    <source>
        <strain evidence="3">CCAP 11/70</strain>
    </source>
</reference>
<feature type="compositionally biased region" description="Basic residues" evidence="1">
    <location>
        <begin position="340"/>
        <end position="354"/>
    </location>
</feature>
<evidence type="ECO:0000313" key="3">
    <source>
        <dbReference type="EMBL" id="KAG2500118.1"/>
    </source>
</evidence>
<proteinExistence type="predicted"/>